<dbReference type="InParanoid" id="H2Y801"/>
<dbReference type="SMART" id="SM00014">
    <property type="entry name" value="acidPPc"/>
    <property type="match status" value="1"/>
</dbReference>
<evidence type="ECO:0000256" key="1">
    <source>
        <dbReference type="ARBA" id="ARBA00004477"/>
    </source>
</evidence>
<keyword evidence="4" id="KW-0256">Endoplasmic reticulum</keyword>
<feature type="transmembrane region" description="Helical" evidence="8">
    <location>
        <begin position="294"/>
        <end position="312"/>
    </location>
</feature>
<feature type="transmembrane region" description="Helical" evidence="8">
    <location>
        <begin position="232"/>
        <end position="253"/>
    </location>
</feature>
<evidence type="ECO:0000256" key="4">
    <source>
        <dbReference type="ARBA" id="ARBA00022824"/>
    </source>
</evidence>
<keyword evidence="6 8" id="KW-0472">Membrane</keyword>
<dbReference type="Proteomes" id="UP000007875">
    <property type="component" value="Unassembled WGS sequence"/>
</dbReference>
<dbReference type="eggNOG" id="KOG2822">
    <property type="taxonomic scope" value="Eukaryota"/>
</dbReference>
<dbReference type="GeneTree" id="ENSGT00940000169714"/>
<evidence type="ECO:0000313" key="10">
    <source>
        <dbReference type="Ensembl" id="ENSCSAVP00000001449.1"/>
    </source>
</evidence>
<proteinExistence type="inferred from homology"/>
<dbReference type="Pfam" id="PF01569">
    <property type="entry name" value="PAP2"/>
    <property type="match status" value="1"/>
</dbReference>
<dbReference type="AlphaFoldDB" id="H2Y801"/>
<feature type="transmembrane region" description="Helical" evidence="8">
    <location>
        <begin position="265"/>
        <end position="282"/>
    </location>
</feature>
<feature type="domain" description="Phosphatidic acid phosphatase type 2/haloperoxidase" evidence="9">
    <location>
        <begin position="134"/>
        <end position="250"/>
    </location>
</feature>
<dbReference type="PANTHER" id="PTHR14969">
    <property type="entry name" value="SPHINGOSINE-1-PHOSPHATE PHOSPHOHYDROLASE"/>
    <property type="match status" value="1"/>
</dbReference>
<protein>
    <recommendedName>
        <fullName evidence="9">Phosphatidic acid phosphatase type 2/haloperoxidase domain-containing protein</fullName>
    </recommendedName>
</protein>
<reference evidence="10" key="3">
    <citation type="submission" date="2025-09" db="UniProtKB">
        <authorList>
            <consortium name="Ensembl"/>
        </authorList>
    </citation>
    <scope>IDENTIFICATION</scope>
</reference>
<dbReference type="GO" id="GO:0005789">
    <property type="term" value="C:endoplasmic reticulum membrane"/>
    <property type="evidence" value="ECO:0007669"/>
    <property type="project" value="UniProtKB-SubCell"/>
</dbReference>
<feature type="transmembrane region" description="Helical" evidence="8">
    <location>
        <begin position="390"/>
        <end position="411"/>
    </location>
</feature>
<sequence length="415" mass="47343">MDLLWSFTDYFMDFNKVRHFQELCGLREATFPNSDSTTNNLETSNSVDSSSLYSEANNGVLKSNIKQRFQRTCCDHDQYSEDCSKPPTKESNGVPYVVTNWILYYLFRFGSLLGHEVFYITFLPCIFWNVDPFIGRKMITVWVVTMYIGQALKDLIKWPRPTWPPAFKLETRVEAEFGLPSTHAIAGTALPFSLLMAMNGRYIFPWELGVVLACLWCALVSFSRIYLGMHSYLDVIGGVALTAAYLTIGWPFMELVDEYTLTTKFAPWIIIMSHFLLGVIYPNTDRYSTSRGDTIIILGVGAGCHCASWWHYQYGFYFEPTASLPYQLSLPTFDMLCMSIMRAVLGCLLTILIRFLMKFVSLYIVCHAVGVSKDDPGARQRKDVEVAYKFTTYTGVTFFALGIVPVVFRLINLTH</sequence>
<evidence type="ECO:0000256" key="2">
    <source>
        <dbReference type="ARBA" id="ARBA00022692"/>
    </source>
</evidence>
<evidence type="ECO:0000259" key="9">
    <source>
        <dbReference type="SMART" id="SM00014"/>
    </source>
</evidence>
<dbReference type="InterPro" id="IPR000326">
    <property type="entry name" value="PAP2/HPO"/>
</dbReference>
<feature type="transmembrane region" description="Helical" evidence="8">
    <location>
        <begin position="202"/>
        <end position="220"/>
    </location>
</feature>
<evidence type="ECO:0000256" key="6">
    <source>
        <dbReference type="ARBA" id="ARBA00023136"/>
    </source>
</evidence>
<keyword evidence="2 8" id="KW-0812">Transmembrane</keyword>
<dbReference type="CDD" id="cd03388">
    <property type="entry name" value="PAP2_SPPase1"/>
    <property type="match status" value="1"/>
</dbReference>
<dbReference type="PANTHER" id="PTHR14969:SF28">
    <property type="entry name" value="DIHYDROSPHINGOSINE 1-PHOSPHATE PHOSPHATASE LCB3-RELATED"/>
    <property type="match status" value="1"/>
</dbReference>
<reference evidence="11" key="1">
    <citation type="submission" date="2003-08" db="EMBL/GenBank/DDBJ databases">
        <authorList>
            <person name="Birren B."/>
            <person name="Nusbaum C."/>
            <person name="Abebe A."/>
            <person name="Abouelleil A."/>
            <person name="Adekoya E."/>
            <person name="Ait-zahra M."/>
            <person name="Allen N."/>
            <person name="Allen T."/>
            <person name="An P."/>
            <person name="Anderson M."/>
            <person name="Anderson S."/>
            <person name="Arachchi H."/>
            <person name="Armbruster J."/>
            <person name="Bachantsang P."/>
            <person name="Baldwin J."/>
            <person name="Barry A."/>
            <person name="Bayul T."/>
            <person name="Blitshsteyn B."/>
            <person name="Bloom T."/>
            <person name="Blye J."/>
            <person name="Boguslavskiy L."/>
            <person name="Borowsky M."/>
            <person name="Boukhgalter B."/>
            <person name="Brunache A."/>
            <person name="Butler J."/>
            <person name="Calixte N."/>
            <person name="Calvo S."/>
            <person name="Camarata J."/>
            <person name="Campo K."/>
            <person name="Chang J."/>
            <person name="Cheshatsang Y."/>
            <person name="Citroen M."/>
            <person name="Collymore A."/>
            <person name="Considine T."/>
            <person name="Cook A."/>
            <person name="Cooke P."/>
            <person name="Corum B."/>
            <person name="Cuomo C."/>
            <person name="David R."/>
            <person name="Dawoe T."/>
            <person name="Degray S."/>
            <person name="Dodge S."/>
            <person name="Dooley K."/>
            <person name="Dorje P."/>
            <person name="Dorjee K."/>
            <person name="Dorris L."/>
            <person name="Duffey N."/>
            <person name="Dupes A."/>
            <person name="Elkins T."/>
            <person name="Engels R."/>
            <person name="Erickson J."/>
            <person name="Farina A."/>
            <person name="Faro S."/>
            <person name="Ferreira P."/>
            <person name="Fischer H."/>
            <person name="Fitzgerald M."/>
            <person name="Foley K."/>
            <person name="Gage D."/>
            <person name="Galagan J."/>
            <person name="Gearin G."/>
            <person name="Gnerre S."/>
            <person name="Gnirke A."/>
            <person name="Goyette A."/>
            <person name="Graham J."/>
            <person name="Grandbois E."/>
            <person name="Gyaltsen K."/>
            <person name="Hafez N."/>
            <person name="Hagopian D."/>
            <person name="Hagos B."/>
            <person name="Hall J."/>
            <person name="Hatcher B."/>
            <person name="Heller A."/>
            <person name="Higgins H."/>
            <person name="Honan T."/>
            <person name="Horn A."/>
            <person name="Houde N."/>
            <person name="Hughes L."/>
            <person name="Hulme W."/>
            <person name="Husby E."/>
            <person name="Iliev I."/>
            <person name="Jaffe D."/>
            <person name="Jones C."/>
            <person name="Kamal M."/>
            <person name="Kamat A."/>
            <person name="Kamvysselis M."/>
            <person name="Karlsson E."/>
            <person name="Kells C."/>
            <person name="Kieu A."/>
            <person name="Kisner P."/>
            <person name="Kodira C."/>
            <person name="Kulbokas E."/>
            <person name="Labutti K."/>
            <person name="Lama D."/>
            <person name="Landers T."/>
            <person name="Leger J."/>
            <person name="Levine S."/>
            <person name="Lewis D."/>
            <person name="Lewis T."/>
            <person name="Lindblad-toh K."/>
            <person name="Liu X."/>
            <person name="Lokyitsang T."/>
            <person name="Lokyitsang Y."/>
            <person name="Lucien O."/>
            <person name="Lui A."/>
            <person name="Ma L.J."/>
            <person name="Mabbitt R."/>
            <person name="Macdonald J."/>
            <person name="Maclean C."/>
            <person name="Major J."/>
            <person name="Manning J."/>
            <person name="Marabella R."/>
            <person name="Maru K."/>
            <person name="Matthews C."/>
            <person name="Mauceli E."/>
            <person name="Mccarthy M."/>
            <person name="Mcdonough S."/>
            <person name="Mcghee T."/>
            <person name="Meldrim J."/>
            <person name="Meneus L."/>
            <person name="Mesirov J."/>
            <person name="Mihalev A."/>
            <person name="Mihova T."/>
            <person name="Mikkelsen T."/>
            <person name="Mlenga V."/>
            <person name="Moru K."/>
            <person name="Mozes J."/>
            <person name="Mulrain L."/>
            <person name="Munson G."/>
            <person name="Naylor J."/>
            <person name="Newes C."/>
            <person name="Nguyen C."/>
            <person name="Nguyen N."/>
            <person name="Nguyen T."/>
            <person name="Nicol R."/>
            <person name="Nielsen C."/>
            <person name="Nizzari M."/>
            <person name="Norbu C."/>
            <person name="Norbu N."/>
            <person name="O'donnell P."/>
            <person name="Okoawo O."/>
            <person name="O'leary S."/>
            <person name="Omotosho B."/>
            <person name="O'neill K."/>
            <person name="Osman S."/>
            <person name="Parker S."/>
            <person name="Perrin D."/>
            <person name="Phunkhang P."/>
            <person name="Piqani B."/>
            <person name="Purcell S."/>
            <person name="Rachupka T."/>
            <person name="Ramasamy U."/>
            <person name="Rameau R."/>
            <person name="Ray V."/>
            <person name="Raymond C."/>
            <person name="Retta R."/>
            <person name="Richardson S."/>
            <person name="Rise C."/>
            <person name="Rodriguez J."/>
            <person name="Rogers J."/>
            <person name="Rogov P."/>
            <person name="Rutman M."/>
            <person name="Schupbach R."/>
            <person name="Seaman C."/>
            <person name="Settipalli S."/>
            <person name="Sharpe T."/>
            <person name="Sheridan J."/>
            <person name="Sherpa N."/>
            <person name="Shi J."/>
            <person name="Smirnov S."/>
            <person name="Smith C."/>
            <person name="Sougnez C."/>
            <person name="Spencer B."/>
            <person name="Stalker J."/>
            <person name="Stange-thomann N."/>
            <person name="Stavropoulos S."/>
            <person name="Stetson K."/>
            <person name="Stone C."/>
            <person name="Stone S."/>
            <person name="Stubbs M."/>
            <person name="Talamas J."/>
            <person name="Tchuinga P."/>
            <person name="Tenzing P."/>
            <person name="Tesfaye S."/>
            <person name="Theodore J."/>
            <person name="Thoulutsang Y."/>
            <person name="Topham K."/>
            <person name="Towey S."/>
            <person name="Tsamla T."/>
            <person name="Tsomo N."/>
            <person name="Vallee D."/>
            <person name="Vassiliev H."/>
            <person name="Venkataraman V."/>
            <person name="Vinson J."/>
            <person name="Vo A."/>
            <person name="Wade C."/>
            <person name="Wang S."/>
            <person name="Wangchuk T."/>
            <person name="Wangdi T."/>
            <person name="Whittaker C."/>
            <person name="Wilkinson J."/>
            <person name="Wu Y."/>
            <person name="Wyman D."/>
            <person name="Yadav S."/>
            <person name="Yang S."/>
            <person name="Yang X."/>
            <person name="Yeager S."/>
            <person name="Yee E."/>
            <person name="Young G."/>
            <person name="Zainoun J."/>
            <person name="Zembeck L."/>
            <person name="Zimmer A."/>
            <person name="Zody M."/>
            <person name="Lander E."/>
        </authorList>
    </citation>
    <scope>NUCLEOTIDE SEQUENCE [LARGE SCALE GENOMIC DNA]</scope>
</reference>
<dbReference type="Gene3D" id="1.20.144.10">
    <property type="entry name" value="Phosphatidic acid phosphatase type 2/haloperoxidase"/>
    <property type="match status" value="1"/>
</dbReference>
<evidence type="ECO:0000313" key="11">
    <source>
        <dbReference type="Proteomes" id="UP000007875"/>
    </source>
</evidence>
<dbReference type="GO" id="GO:0006670">
    <property type="term" value="P:sphingosine metabolic process"/>
    <property type="evidence" value="ECO:0007669"/>
    <property type="project" value="TreeGrafter"/>
</dbReference>
<dbReference type="STRING" id="51511.ENSCSAVP00000001449"/>
<comment type="similarity">
    <text evidence="7">Belongs to the type 2 lipid phosphate phosphatase family.</text>
</comment>
<keyword evidence="3" id="KW-0378">Hydrolase</keyword>
<dbReference type="GO" id="GO:0042392">
    <property type="term" value="F:sphingosine-1-phosphate phosphatase activity"/>
    <property type="evidence" value="ECO:0007669"/>
    <property type="project" value="TreeGrafter"/>
</dbReference>
<dbReference type="OMA" id="HYEYSHT"/>
<keyword evidence="5 8" id="KW-1133">Transmembrane helix</keyword>
<evidence type="ECO:0000256" key="7">
    <source>
        <dbReference type="ARBA" id="ARBA00038324"/>
    </source>
</evidence>
<reference evidence="10" key="2">
    <citation type="submission" date="2025-08" db="UniProtKB">
        <authorList>
            <consortium name="Ensembl"/>
        </authorList>
    </citation>
    <scope>IDENTIFICATION</scope>
</reference>
<dbReference type="InterPro" id="IPR036938">
    <property type="entry name" value="PAP2/HPO_sf"/>
</dbReference>
<keyword evidence="11" id="KW-1185">Reference proteome</keyword>
<organism evidence="10 11">
    <name type="scientific">Ciona savignyi</name>
    <name type="common">Pacific transparent sea squirt</name>
    <dbReference type="NCBI Taxonomy" id="51511"/>
    <lineage>
        <taxon>Eukaryota</taxon>
        <taxon>Metazoa</taxon>
        <taxon>Chordata</taxon>
        <taxon>Tunicata</taxon>
        <taxon>Ascidiacea</taxon>
        <taxon>Phlebobranchia</taxon>
        <taxon>Cionidae</taxon>
        <taxon>Ciona</taxon>
    </lineage>
</organism>
<evidence type="ECO:0000256" key="5">
    <source>
        <dbReference type="ARBA" id="ARBA00022989"/>
    </source>
</evidence>
<evidence type="ECO:0000256" key="8">
    <source>
        <dbReference type="SAM" id="Phobius"/>
    </source>
</evidence>
<accession>H2Y801</accession>
<evidence type="ECO:0000256" key="3">
    <source>
        <dbReference type="ARBA" id="ARBA00022801"/>
    </source>
</evidence>
<name>H2Y801_CIOSA</name>
<comment type="subcellular location">
    <subcellularLocation>
        <location evidence="1">Endoplasmic reticulum membrane</location>
        <topology evidence="1">Multi-pass membrane protein</topology>
    </subcellularLocation>
</comment>
<dbReference type="SUPFAM" id="SSF48317">
    <property type="entry name" value="Acid phosphatase/Vanadium-dependent haloperoxidase"/>
    <property type="match status" value="1"/>
</dbReference>
<dbReference type="Ensembl" id="ENSCSAVT00000001468.1">
    <property type="protein sequence ID" value="ENSCSAVP00000001449.1"/>
    <property type="gene ID" value="ENSCSAVG00000000824.1"/>
</dbReference>